<keyword evidence="4" id="KW-1003">Cell membrane</keyword>
<dbReference type="InterPro" id="IPR001611">
    <property type="entry name" value="Leu-rich_rpt"/>
</dbReference>
<evidence type="ECO:0000256" key="4">
    <source>
        <dbReference type="ARBA" id="ARBA00022475"/>
    </source>
</evidence>
<feature type="transmembrane region" description="Helical" evidence="16">
    <location>
        <begin position="98"/>
        <end position="120"/>
    </location>
</feature>
<organism evidence="18 19">
    <name type="scientific">Labrus bergylta</name>
    <name type="common">ballan wrasse</name>
    <dbReference type="NCBI Taxonomy" id="56723"/>
    <lineage>
        <taxon>Eukaryota</taxon>
        <taxon>Metazoa</taxon>
        <taxon>Chordata</taxon>
        <taxon>Craniata</taxon>
        <taxon>Vertebrata</taxon>
        <taxon>Euteleostomi</taxon>
        <taxon>Actinopterygii</taxon>
        <taxon>Neopterygii</taxon>
        <taxon>Teleostei</taxon>
        <taxon>Neoteleostei</taxon>
        <taxon>Acanthomorphata</taxon>
        <taxon>Eupercaria</taxon>
        <taxon>Labriformes</taxon>
        <taxon>Labridae</taxon>
        <taxon>Labrus</taxon>
    </lineage>
</organism>
<evidence type="ECO:0000256" key="3">
    <source>
        <dbReference type="ARBA" id="ARBA00022448"/>
    </source>
</evidence>
<dbReference type="PANTHER" id="PTHR48051">
    <property type="match status" value="1"/>
</dbReference>
<dbReference type="InterPro" id="IPR050216">
    <property type="entry name" value="LRR_domain-containing"/>
</dbReference>
<evidence type="ECO:0000256" key="11">
    <source>
        <dbReference type="ARBA" id="ARBA00023157"/>
    </source>
</evidence>
<dbReference type="GeneTree" id="ENSGT00940000159311"/>
<dbReference type="Pfam" id="PF13855">
    <property type="entry name" value="LRR_8"/>
    <property type="match status" value="1"/>
</dbReference>
<dbReference type="Pfam" id="PF00560">
    <property type="entry name" value="LRR_1"/>
    <property type="match status" value="1"/>
</dbReference>
<dbReference type="InterPro" id="IPR032675">
    <property type="entry name" value="LRR_dom_sf"/>
</dbReference>
<dbReference type="SMART" id="SM00369">
    <property type="entry name" value="LRR_TYP"/>
    <property type="match status" value="6"/>
</dbReference>
<evidence type="ECO:0000256" key="10">
    <source>
        <dbReference type="ARBA" id="ARBA00023136"/>
    </source>
</evidence>
<comment type="catalytic activity">
    <reaction evidence="13">
        <text>iodide(out) = iodide(in)</text>
        <dbReference type="Rhea" id="RHEA:66324"/>
        <dbReference type="ChEBI" id="CHEBI:16382"/>
    </reaction>
</comment>
<dbReference type="PANTHER" id="PTHR48051:SF1">
    <property type="entry name" value="RAS SUPPRESSOR PROTEIN 1"/>
    <property type="match status" value="1"/>
</dbReference>
<dbReference type="InterPro" id="IPR021040">
    <property type="entry name" value="LRRC8_Pannexin-like"/>
</dbReference>
<evidence type="ECO:0000256" key="14">
    <source>
        <dbReference type="ARBA" id="ARBA00024158"/>
    </source>
</evidence>
<name>A0A3Q3ECU0_9LABR</name>
<comment type="catalytic activity">
    <reaction evidence="15">
        <text>chloride(in) = chloride(out)</text>
        <dbReference type="Rhea" id="RHEA:29823"/>
        <dbReference type="ChEBI" id="CHEBI:17996"/>
    </reaction>
</comment>
<keyword evidence="12" id="KW-0407">Ion channel</keyword>
<feature type="transmembrane region" description="Helical" evidence="16">
    <location>
        <begin position="23"/>
        <end position="42"/>
    </location>
</feature>
<feature type="domain" description="LRRC8 pannexin-like TM region" evidence="17">
    <location>
        <begin position="1"/>
        <end position="60"/>
    </location>
</feature>
<keyword evidence="6 16" id="KW-0812">Transmembrane</keyword>
<dbReference type="Gene3D" id="3.80.10.10">
    <property type="entry name" value="Ribonuclease Inhibitor"/>
    <property type="match status" value="1"/>
</dbReference>
<evidence type="ECO:0000256" key="7">
    <source>
        <dbReference type="ARBA" id="ARBA00022737"/>
    </source>
</evidence>
<dbReference type="InterPro" id="IPR003591">
    <property type="entry name" value="Leu-rich_rpt_typical-subtyp"/>
</dbReference>
<keyword evidence="9" id="KW-0406">Ion transport</keyword>
<evidence type="ECO:0000256" key="6">
    <source>
        <dbReference type="ARBA" id="ARBA00022692"/>
    </source>
</evidence>
<evidence type="ECO:0000256" key="15">
    <source>
        <dbReference type="ARBA" id="ARBA00024167"/>
    </source>
</evidence>
<keyword evidence="19" id="KW-1185">Reference proteome</keyword>
<keyword evidence="11" id="KW-1015">Disulfide bond</keyword>
<evidence type="ECO:0000313" key="18">
    <source>
        <dbReference type="Ensembl" id="ENSLBEP00000003881.1"/>
    </source>
</evidence>
<evidence type="ECO:0000256" key="13">
    <source>
        <dbReference type="ARBA" id="ARBA00024145"/>
    </source>
</evidence>
<evidence type="ECO:0000256" key="8">
    <source>
        <dbReference type="ARBA" id="ARBA00022989"/>
    </source>
</evidence>
<dbReference type="Proteomes" id="UP000261660">
    <property type="component" value="Unplaced"/>
</dbReference>
<dbReference type="Ensembl" id="ENSLBET00000004087.1">
    <property type="protein sequence ID" value="ENSLBEP00000003881.1"/>
    <property type="gene ID" value="ENSLBEG00000002887.1"/>
</dbReference>
<dbReference type="SUPFAM" id="SSF52058">
    <property type="entry name" value="L domain-like"/>
    <property type="match status" value="1"/>
</dbReference>
<dbReference type="AlphaFoldDB" id="A0A3Q3ECU0"/>
<dbReference type="GO" id="GO:0005737">
    <property type="term" value="C:cytoplasm"/>
    <property type="evidence" value="ECO:0007669"/>
    <property type="project" value="TreeGrafter"/>
</dbReference>
<evidence type="ECO:0000313" key="19">
    <source>
        <dbReference type="Proteomes" id="UP000261660"/>
    </source>
</evidence>
<feature type="domain" description="LRRC8 pannexin-like TM region" evidence="17">
    <location>
        <begin position="85"/>
        <end position="152"/>
    </location>
</feature>
<evidence type="ECO:0000259" key="17">
    <source>
        <dbReference type="Pfam" id="PF12534"/>
    </source>
</evidence>
<feature type="domain" description="LRRC8 pannexin-like TM region" evidence="17">
    <location>
        <begin position="161"/>
        <end position="279"/>
    </location>
</feature>
<evidence type="ECO:0000256" key="1">
    <source>
        <dbReference type="ARBA" id="ARBA00004651"/>
    </source>
</evidence>
<evidence type="ECO:0000256" key="9">
    <source>
        <dbReference type="ARBA" id="ARBA00023065"/>
    </source>
</evidence>
<dbReference type="GO" id="GO:0034220">
    <property type="term" value="P:monoatomic ion transmembrane transport"/>
    <property type="evidence" value="ECO:0007669"/>
    <property type="project" value="UniProtKB-KW"/>
</dbReference>
<comment type="subcellular location">
    <subcellularLocation>
        <location evidence="1">Cell membrane</location>
        <topology evidence="1">Multi-pass membrane protein</topology>
    </subcellularLocation>
</comment>
<proteinExistence type="inferred from homology"/>
<comment type="catalytic activity">
    <reaction evidence="14">
        <text>taurine(out) = taurine(in)</text>
        <dbReference type="Rhea" id="RHEA:66328"/>
        <dbReference type="ChEBI" id="CHEBI:507393"/>
    </reaction>
</comment>
<evidence type="ECO:0000256" key="2">
    <source>
        <dbReference type="ARBA" id="ARBA00010471"/>
    </source>
</evidence>
<reference evidence="18" key="1">
    <citation type="submission" date="2025-08" db="UniProtKB">
        <authorList>
            <consortium name="Ensembl"/>
        </authorList>
    </citation>
    <scope>IDENTIFICATION</scope>
</reference>
<feature type="transmembrane region" description="Helical" evidence="16">
    <location>
        <begin position="198"/>
        <end position="222"/>
    </location>
</feature>
<keyword evidence="5" id="KW-0433">Leucine-rich repeat</keyword>
<evidence type="ECO:0000256" key="5">
    <source>
        <dbReference type="ARBA" id="ARBA00022614"/>
    </source>
</evidence>
<dbReference type="Pfam" id="PF12534">
    <property type="entry name" value="Pannexin_like"/>
    <property type="match status" value="3"/>
</dbReference>
<dbReference type="PROSITE" id="PS51450">
    <property type="entry name" value="LRR"/>
    <property type="match status" value="3"/>
</dbReference>
<comment type="similarity">
    <text evidence="2">Belongs to the LRRC8 family.</text>
</comment>
<dbReference type="SMART" id="SM00364">
    <property type="entry name" value="LRR_BAC"/>
    <property type="match status" value="6"/>
</dbReference>
<keyword evidence="10 16" id="KW-0472">Membrane</keyword>
<feature type="transmembrane region" description="Helical" evidence="16">
    <location>
        <begin position="261"/>
        <end position="283"/>
    </location>
</feature>
<keyword evidence="8 16" id="KW-1133">Transmembrane helix</keyword>
<protein>
    <submittedName>
        <fullName evidence="18">Si:ch211-106h11.1</fullName>
    </submittedName>
</protein>
<reference evidence="18" key="2">
    <citation type="submission" date="2025-09" db="UniProtKB">
        <authorList>
            <consortium name="Ensembl"/>
        </authorList>
    </citation>
    <scope>IDENTIFICATION</scope>
</reference>
<accession>A0A3Q3ECU0</accession>
<dbReference type="PRINTS" id="PR00019">
    <property type="entry name" value="LEURICHRPT"/>
</dbReference>
<dbReference type="GO" id="GO:0005886">
    <property type="term" value="C:plasma membrane"/>
    <property type="evidence" value="ECO:0007669"/>
    <property type="project" value="UniProtKB-SubCell"/>
</dbReference>
<sequence length="737" mass="82736">MFSLSELVPLNQHQNRSKLLKPWWEVFMDYLVVLMLMASVLACTEQLSRDRVVCIPLDPLFTTNTSDPSPTPGGDKSVSVSVSVQVCYHEALPLCSRFFPYMALLQSLVLVASGSFWLHFPHTSARIEHFLAILAKCCESPWTSQALSHAVHLSPFKPSVKVENPRQVISLDRSDGEQARALFERVRKFRSHCEISDVIYKVYLAQTIFKLLMVTLIVGYTIPLLSSFTFTHTCHPEEQALVGYATFECIHVISSLMRKLLVAYLSLLGLYSLLNLYTLCWILHSSLRQYSFHSLKDLRSLIDVPDLRNDLAFLLHMLDQYDPLLAQRLSVFLSPVSESRLLEESLERRWGEEKLHAMTTVDADGGSRLQLVALPRLPPALFTLSQLHVLKLELITDARFTAQVANMAALRELHLYHCTAAVDPGALRVLQERLEVLHLTFTQASEIPSWVLSLHSLHELHLCGRLSSDGGVGRGWALGSLRQLHHLRMLAVRGRLQRIPGELCEVAGSVARLEIYNEGTRLLVLTGLKRMVDLTELLLQDCQLERLPSALLALSNLRTLDLQHNNMRTLEELVGVLRGLELLDLSNNQLRSLPPALFSLRRLRRLLLAGNLLKELPAEVKTLQLLTELDLSGNRLESLPSELFSSCVELRILNVAHNSLSSLPGGIAASGHLSRLDLRSNSLEELPAELGCCSGLHGGGLLVEEWLFLSLPPQLARFNQEQASSDHPVIFHLFVYI</sequence>
<keyword evidence="3" id="KW-0813">Transport</keyword>
<evidence type="ECO:0000256" key="16">
    <source>
        <dbReference type="SAM" id="Phobius"/>
    </source>
</evidence>
<keyword evidence="7" id="KW-0677">Repeat</keyword>
<evidence type="ECO:0000256" key="12">
    <source>
        <dbReference type="ARBA" id="ARBA00023303"/>
    </source>
</evidence>